<gene>
    <name evidence="3" type="ORF">DW105_11020</name>
    <name evidence="2" type="ORF">DW783_08330</name>
    <name evidence="1" type="ORF">HKQ55_09910</name>
</gene>
<name>A0A414HB76_PHOVU</name>
<dbReference type="Proteomes" id="UP000283958">
    <property type="component" value="Unassembled WGS sequence"/>
</dbReference>
<dbReference type="CDD" id="cd20240">
    <property type="entry name" value="PFM_aerolysin-like"/>
    <property type="match status" value="1"/>
</dbReference>
<proteinExistence type="predicted"/>
<dbReference type="Gene3D" id="2.170.15.10">
    <property type="entry name" value="Proaerolysin, chain A, domain 3"/>
    <property type="match status" value="1"/>
</dbReference>
<dbReference type="Proteomes" id="UP000283429">
    <property type="component" value="Unassembled WGS sequence"/>
</dbReference>
<evidence type="ECO:0000313" key="4">
    <source>
        <dbReference type="Proteomes" id="UP000283429"/>
    </source>
</evidence>
<evidence type="ECO:0000313" key="6">
    <source>
        <dbReference type="Proteomes" id="UP000583639"/>
    </source>
</evidence>
<accession>A0A414HB76</accession>
<dbReference type="EMBL" id="JABDSI010000112">
    <property type="protein sequence ID" value="NMW40447.1"/>
    <property type="molecule type" value="Genomic_DNA"/>
</dbReference>
<dbReference type="Proteomes" id="UP000583639">
    <property type="component" value="Unassembled WGS sequence"/>
</dbReference>
<organism evidence="2 4">
    <name type="scientific">Phocaeicola vulgatus</name>
    <name type="common">Bacteroides vulgatus</name>
    <dbReference type="NCBI Taxonomy" id="821"/>
    <lineage>
        <taxon>Bacteria</taxon>
        <taxon>Pseudomonadati</taxon>
        <taxon>Bacteroidota</taxon>
        <taxon>Bacteroidia</taxon>
        <taxon>Bacteroidales</taxon>
        <taxon>Bacteroidaceae</taxon>
        <taxon>Phocaeicola</taxon>
    </lineage>
</organism>
<dbReference type="AlphaFoldDB" id="A0A414HB76"/>
<evidence type="ECO:0000313" key="5">
    <source>
        <dbReference type="Proteomes" id="UP000283958"/>
    </source>
</evidence>
<evidence type="ECO:0000313" key="2">
    <source>
        <dbReference type="EMBL" id="RHD81211.1"/>
    </source>
</evidence>
<evidence type="ECO:0000313" key="3">
    <source>
        <dbReference type="EMBL" id="RHJ76361.1"/>
    </source>
</evidence>
<comment type="caution">
    <text evidence="2">The sequence shown here is derived from an EMBL/GenBank/DDBJ whole genome shotgun (WGS) entry which is preliminary data.</text>
</comment>
<reference evidence="1 6" key="2">
    <citation type="submission" date="2020-04" db="EMBL/GenBank/DDBJ databases">
        <title>A novel gut-associated lysogenic phage, Bacteroides phage BV01, alters the host transcriptome and bile acid metabolism in Bacteroides vulgatus.</title>
        <authorList>
            <person name="Campbell D.E."/>
            <person name="Ly L."/>
            <person name="Ridlon J.M."/>
            <person name="Hsiao A."/>
            <person name="Degnan P.H."/>
        </authorList>
    </citation>
    <scope>NUCLEOTIDE SEQUENCE [LARGE SCALE GENOMIC DNA]</scope>
    <source>
        <strain evidence="1 6">VPI-BV8526</strain>
    </source>
</reference>
<sequence length="390" mass="43454">MKKILLVLSVFVLLSCEQEDLNNLVDNSKVETGQQSAVKGRAASTIADFDPITELKDIPVNIINVGNTKNKYLSCVKDGNKVDLYNKDDNSLRQRWYINNGGIYLVGGHNLSNSKTISIFTDGLTQESSPVLTYTTPSKPWEGLSLSYQWWSVGSSYYNIIAFPFGSPNITKYMQSESNTSSSLLFKTTNTGALAQWEIKPVGDFELLEIAYAPYTGGKLDSIPQEVSIRTVDNSESSIPIEKSFTENVQVTETARYSKTEGVSFTSRISTTKSLAGPGEPKENAGTITIDNSMTTSWSYTQETTQTKTTTRTDNFKVTIPAYTKYTVTTYINQYSMNIKYVATLRATNGKEFKVKGTWSGTSCYEMFQKVKEEKTGKTFIVYGENTNKY</sequence>
<protein>
    <submittedName>
        <fullName evidence="2">Uncharacterized protein</fullName>
    </submittedName>
</protein>
<dbReference type="EMBL" id="QRMN01000023">
    <property type="protein sequence ID" value="RHJ76361.1"/>
    <property type="molecule type" value="Genomic_DNA"/>
</dbReference>
<dbReference type="PROSITE" id="PS51257">
    <property type="entry name" value="PROKAR_LIPOPROTEIN"/>
    <property type="match status" value="1"/>
</dbReference>
<evidence type="ECO:0000313" key="1">
    <source>
        <dbReference type="EMBL" id="NMW40447.1"/>
    </source>
</evidence>
<dbReference type="SUPFAM" id="SSF56973">
    <property type="entry name" value="Aerolisin/ETX pore-forming domain"/>
    <property type="match status" value="1"/>
</dbReference>
<dbReference type="EMBL" id="QSJM01000020">
    <property type="protein sequence ID" value="RHD81211.1"/>
    <property type="molecule type" value="Genomic_DNA"/>
</dbReference>
<dbReference type="RefSeq" id="WP_118170710.1">
    <property type="nucleotide sequence ID" value="NZ_CP181425.1"/>
</dbReference>
<reference evidence="4 5" key="1">
    <citation type="submission" date="2018-08" db="EMBL/GenBank/DDBJ databases">
        <title>A genome reference for cultivated species of the human gut microbiota.</title>
        <authorList>
            <person name="Zou Y."/>
            <person name="Xue W."/>
            <person name="Luo G."/>
        </authorList>
    </citation>
    <scope>NUCLEOTIDE SEQUENCE [LARGE SCALE GENOMIC DNA]</scope>
    <source>
        <strain evidence="3 5">AM09-18</strain>
        <strain evidence="2 4">AM30-40</strain>
    </source>
</reference>